<name>A0ABP7NB21_9BACT</name>
<feature type="compositionally biased region" description="Basic residues" evidence="1">
    <location>
        <begin position="45"/>
        <end position="55"/>
    </location>
</feature>
<reference evidence="4" key="1">
    <citation type="journal article" date="2019" name="Int. J. Syst. Evol. Microbiol.">
        <title>The Global Catalogue of Microorganisms (GCM) 10K type strain sequencing project: providing services to taxonomists for standard genome sequencing and annotation.</title>
        <authorList>
            <consortium name="The Broad Institute Genomics Platform"/>
            <consortium name="The Broad Institute Genome Sequencing Center for Infectious Disease"/>
            <person name="Wu L."/>
            <person name="Ma J."/>
        </authorList>
    </citation>
    <scope>NUCLEOTIDE SEQUENCE [LARGE SCALE GENOMIC DNA]</scope>
    <source>
        <strain evidence="4">JCM 17214</strain>
    </source>
</reference>
<dbReference type="Proteomes" id="UP001499909">
    <property type="component" value="Unassembled WGS sequence"/>
</dbReference>
<feature type="region of interest" description="Disordered" evidence="1">
    <location>
        <begin position="1"/>
        <end position="74"/>
    </location>
</feature>
<keyword evidence="4" id="KW-1185">Reference proteome</keyword>
<dbReference type="SMART" id="SM00507">
    <property type="entry name" value="HNHc"/>
    <property type="match status" value="1"/>
</dbReference>
<feature type="compositionally biased region" description="Basic and acidic residues" evidence="1">
    <location>
        <begin position="30"/>
        <end position="41"/>
    </location>
</feature>
<comment type="caution">
    <text evidence="3">The sequence shown here is derived from an EMBL/GenBank/DDBJ whole genome shotgun (WGS) entry which is preliminary data.</text>
</comment>
<dbReference type="EMBL" id="BAABDH010000041">
    <property type="protein sequence ID" value="GAA3940556.1"/>
    <property type="molecule type" value="Genomic_DNA"/>
</dbReference>
<gene>
    <name evidence="3" type="ORF">GCM10022406_25690</name>
</gene>
<organism evidence="3 4">
    <name type="scientific">Hymenobacter algoricola</name>
    <dbReference type="NCBI Taxonomy" id="486267"/>
    <lineage>
        <taxon>Bacteria</taxon>
        <taxon>Pseudomonadati</taxon>
        <taxon>Bacteroidota</taxon>
        <taxon>Cytophagia</taxon>
        <taxon>Cytophagales</taxon>
        <taxon>Hymenobacteraceae</taxon>
        <taxon>Hymenobacter</taxon>
    </lineage>
</organism>
<dbReference type="RefSeq" id="WP_345114462.1">
    <property type="nucleotide sequence ID" value="NZ_BAABDH010000041.1"/>
</dbReference>
<dbReference type="Gene3D" id="1.10.30.50">
    <property type="match status" value="1"/>
</dbReference>
<protein>
    <recommendedName>
        <fullName evidence="2">HNH nuclease domain-containing protein</fullName>
    </recommendedName>
</protein>
<dbReference type="PANTHER" id="PTHR33877">
    <property type="entry name" value="SLL1193 PROTEIN"/>
    <property type="match status" value="1"/>
</dbReference>
<dbReference type="InterPro" id="IPR029471">
    <property type="entry name" value="HNH_5"/>
</dbReference>
<dbReference type="CDD" id="cd00085">
    <property type="entry name" value="HNHc"/>
    <property type="match status" value="1"/>
</dbReference>
<feature type="compositionally biased region" description="Basic and acidic residues" evidence="1">
    <location>
        <begin position="65"/>
        <end position="74"/>
    </location>
</feature>
<accession>A0ABP7NB21</accession>
<dbReference type="InterPro" id="IPR052892">
    <property type="entry name" value="NA-targeting_endonuclease"/>
</dbReference>
<feature type="domain" description="HNH nuclease" evidence="2">
    <location>
        <begin position="82"/>
        <end position="132"/>
    </location>
</feature>
<evidence type="ECO:0000259" key="2">
    <source>
        <dbReference type="SMART" id="SM00507"/>
    </source>
</evidence>
<dbReference type="InterPro" id="IPR003615">
    <property type="entry name" value="HNH_nuc"/>
</dbReference>
<proteinExistence type="predicted"/>
<sequence length="144" mass="16447">MKKMRIIGRDIDPETGDVSYFNPGYTSRTEALKGQRKEKPPTKGQKAHRRRKKKEHYAGCRPRPLFHDQTPKLHDDPAERFRLKQEVIRDAGHRCQVCGTGDNLTLDHIIPLSKGGGWHRANLQCLCNDCNQAKGDKMPYELAA</sequence>
<dbReference type="Pfam" id="PF14279">
    <property type="entry name" value="HNH_5"/>
    <property type="match status" value="1"/>
</dbReference>
<dbReference type="PANTHER" id="PTHR33877:SF1">
    <property type="entry name" value="TYPE IV METHYL-DIRECTED RESTRICTION ENZYME ECOKMCRA"/>
    <property type="match status" value="1"/>
</dbReference>
<evidence type="ECO:0000313" key="3">
    <source>
        <dbReference type="EMBL" id="GAA3940556.1"/>
    </source>
</evidence>
<evidence type="ECO:0000256" key="1">
    <source>
        <dbReference type="SAM" id="MobiDB-lite"/>
    </source>
</evidence>
<evidence type="ECO:0000313" key="4">
    <source>
        <dbReference type="Proteomes" id="UP001499909"/>
    </source>
</evidence>